<name>A0A075NV28_9ALTE</name>
<sequence>MLDYDALYALNEVVRYGGFDRGAQALSLTQSAVSQKIKRLEQNVGGPVIVRTKPLKPTPLGRELLAHFQKVSVLEEALNIESGLQESASPITVAVNNDVLATWFSLVLAKFSETRRNPVHVYNADQTQTREKLQQGGVMACISQTGTPVTGGQSIRLGTMYYQLYASPAFIARYISGSPSPEKVMKSPGLLYDEYDVTLLSDYQQTCFNLAPSFSSCHWYPSSHGFVKMAVDGVAWALLPTLQVVDEVKKGELVSLFPQQALGLPLFWHWTSIDSGALSDLTRAVKLIAKQQLKDVV</sequence>
<dbReference type="InterPro" id="IPR017685">
    <property type="entry name" value="ArgP"/>
</dbReference>
<dbReference type="Proteomes" id="UP000056090">
    <property type="component" value="Chromosome"/>
</dbReference>
<dbReference type="SUPFAM" id="SSF46785">
    <property type="entry name" value="Winged helix' DNA-binding domain"/>
    <property type="match status" value="1"/>
</dbReference>
<dbReference type="InterPro" id="IPR050176">
    <property type="entry name" value="LTTR"/>
</dbReference>
<evidence type="ECO:0000313" key="6">
    <source>
        <dbReference type="EMBL" id="AIF97361.1"/>
    </source>
</evidence>
<accession>A0A075NV28</accession>
<protein>
    <submittedName>
        <fullName evidence="6">LysR family transcriptional regulator</fullName>
    </submittedName>
</protein>
<dbReference type="GO" id="GO:0003700">
    <property type="term" value="F:DNA-binding transcription factor activity"/>
    <property type="evidence" value="ECO:0007669"/>
    <property type="project" value="InterPro"/>
</dbReference>
<dbReference type="InterPro" id="IPR036390">
    <property type="entry name" value="WH_DNA-bd_sf"/>
</dbReference>
<dbReference type="OrthoDB" id="3252676at2"/>
<gene>
    <name evidence="6" type="ORF">EP13_00875</name>
</gene>
<comment type="similarity">
    <text evidence="1">Belongs to the LysR transcriptional regulatory family.</text>
</comment>
<dbReference type="InterPro" id="IPR036388">
    <property type="entry name" value="WH-like_DNA-bd_sf"/>
</dbReference>
<keyword evidence="7" id="KW-1185">Reference proteome</keyword>
<dbReference type="EMBL" id="CP008849">
    <property type="protein sequence ID" value="AIF97361.1"/>
    <property type="molecule type" value="Genomic_DNA"/>
</dbReference>
<dbReference type="eggNOG" id="COG0583">
    <property type="taxonomic scope" value="Bacteria"/>
</dbReference>
<dbReference type="GO" id="GO:0003677">
    <property type="term" value="F:DNA binding"/>
    <property type="evidence" value="ECO:0007669"/>
    <property type="project" value="UniProtKB-KW"/>
</dbReference>
<feature type="domain" description="HTH lysR-type" evidence="5">
    <location>
        <begin position="2"/>
        <end position="58"/>
    </location>
</feature>
<dbReference type="RefSeq" id="WP_044055534.1">
    <property type="nucleotide sequence ID" value="NZ_CBCSKJ010000005.1"/>
</dbReference>
<evidence type="ECO:0000256" key="1">
    <source>
        <dbReference type="ARBA" id="ARBA00009437"/>
    </source>
</evidence>
<dbReference type="KEGG" id="aaus:EP12_00860"/>
<evidence type="ECO:0000256" key="3">
    <source>
        <dbReference type="ARBA" id="ARBA00023125"/>
    </source>
</evidence>
<keyword evidence="3" id="KW-0238">DNA-binding</keyword>
<dbReference type="KEGG" id="aal:EP13_00875"/>
<dbReference type="GeneID" id="78253499"/>
<proteinExistence type="inferred from homology"/>
<evidence type="ECO:0000256" key="4">
    <source>
        <dbReference type="ARBA" id="ARBA00023163"/>
    </source>
</evidence>
<evidence type="ECO:0000259" key="5">
    <source>
        <dbReference type="PROSITE" id="PS50931"/>
    </source>
</evidence>
<dbReference type="InterPro" id="IPR005119">
    <property type="entry name" value="LysR_subst-bd"/>
</dbReference>
<dbReference type="PATRIC" id="fig|589873.4.peg.178"/>
<evidence type="ECO:0000313" key="7">
    <source>
        <dbReference type="Proteomes" id="UP000056090"/>
    </source>
</evidence>
<dbReference type="Gene3D" id="3.40.190.290">
    <property type="match status" value="1"/>
</dbReference>
<reference evidence="6 7" key="1">
    <citation type="submission" date="2014-06" db="EMBL/GenBank/DDBJ databases">
        <title>Genomes of Alteromonas australica, a world apart.</title>
        <authorList>
            <person name="Gonzaga A."/>
            <person name="Lopez-Perez M."/>
            <person name="Rodriguez-Valera F."/>
        </authorList>
    </citation>
    <scope>NUCLEOTIDE SEQUENCE [LARGE SCALE GENOMIC DNA]</scope>
    <source>
        <strain evidence="6 7">H 17</strain>
    </source>
</reference>
<organism evidence="6 7">
    <name type="scientific">Alteromonas australica</name>
    <dbReference type="NCBI Taxonomy" id="589873"/>
    <lineage>
        <taxon>Bacteria</taxon>
        <taxon>Pseudomonadati</taxon>
        <taxon>Pseudomonadota</taxon>
        <taxon>Gammaproteobacteria</taxon>
        <taxon>Alteromonadales</taxon>
        <taxon>Alteromonadaceae</taxon>
        <taxon>Alteromonas/Salinimonas group</taxon>
        <taxon>Alteromonas</taxon>
    </lineage>
</organism>
<dbReference type="Gene3D" id="1.10.10.10">
    <property type="entry name" value="Winged helix-like DNA-binding domain superfamily/Winged helix DNA-binding domain"/>
    <property type="match status" value="1"/>
</dbReference>
<dbReference type="NCBIfam" id="NF002964">
    <property type="entry name" value="PRK03635.1"/>
    <property type="match status" value="1"/>
</dbReference>
<dbReference type="InterPro" id="IPR000847">
    <property type="entry name" value="LysR_HTH_N"/>
</dbReference>
<dbReference type="PANTHER" id="PTHR30579:SF2">
    <property type="entry name" value="HTH-TYPE TRANSCRIPTIONAL REGULATOR ARGP"/>
    <property type="match status" value="1"/>
</dbReference>
<dbReference type="PROSITE" id="PS50931">
    <property type="entry name" value="HTH_LYSR"/>
    <property type="match status" value="1"/>
</dbReference>
<keyword evidence="2" id="KW-0805">Transcription regulation</keyword>
<keyword evidence="4" id="KW-0804">Transcription</keyword>
<evidence type="ECO:0000256" key="2">
    <source>
        <dbReference type="ARBA" id="ARBA00023015"/>
    </source>
</evidence>
<dbReference type="NCBIfam" id="TIGR03298">
    <property type="entry name" value="argP"/>
    <property type="match status" value="1"/>
</dbReference>
<dbReference type="Pfam" id="PF03466">
    <property type="entry name" value="LysR_substrate"/>
    <property type="match status" value="1"/>
</dbReference>
<dbReference type="AlphaFoldDB" id="A0A075NV28"/>
<dbReference type="SUPFAM" id="SSF53850">
    <property type="entry name" value="Periplasmic binding protein-like II"/>
    <property type="match status" value="1"/>
</dbReference>
<dbReference type="PRINTS" id="PR00039">
    <property type="entry name" value="HTHLYSR"/>
</dbReference>
<dbReference type="PANTHER" id="PTHR30579">
    <property type="entry name" value="TRANSCRIPTIONAL REGULATOR"/>
    <property type="match status" value="1"/>
</dbReference>
<dbReference type="Pfam" id="PF00126">
    <property type="entry name" value="HTH_1"/>
    <property type="match status" value="1"/>
</dbReference>